<feature type="compositionally biased region" description="Low complexity" evidence="1">
    <location>
        <begin position="147"/>
        <end position="174"/>
    </location>
</feature>
<sequence>MRVSASILIAFLAVVGARPILFPHFVRDDTALDAGSETALSVASDATPSDTSLASATADTSLPSATDSSSSAAPTDSSSDDPSATDADPTDINTTPSVTDTSAADPTDSAADTAAVASVTPAVLSTAVPVSPPACVAKAASLPPPSDTTTADPSTDTSPASADPTDSATADPALSTDIPDSSNATAIASAVFPADTSSATIAASATDSALPATATNGTVVDPSVSVNNTQNVSKRIAQPDLPAVAQAWQDLCLVSGGDIFTNEPCVQLAGINGINALLANADPCAQQDNADAMIDFAKSPGVTNADALIQNAIAFRKHPRNALDILGVIPSTPFCQNAPRNQELVGVVNDQLDGVDPGVFGGPTFGLVAFGDDGTCPFGTTPDVDSCSCVSSSGTPTASDNSTATAN</sequence>
<dbReference type="Proteomes" id="UP000292702">
    <property type="component" value="Unassembled WGS sequence"/>
</dbReference>
<keyword evidence="4" id="KW-1185">Reference proteome</keyword>
<dbReference type="EMBL" id="RWJN01000296">
    <property type="protein sequence ID" value="TCD63459.1"/>
    <property type="molecule type" value="Genomic_DNA"/>
</dbReference>
<feature type="region of interest" description="Disordered" evidence="1">
    <location>
        <begin position="43"/>
        <end position="109"/>
    </location>
</feature>
<evidence type="ECO:0000256" key="2">
    <source>
        <dbReference type="SAM" id="SignalP"/>
    </source>
</evidence>
<comment type="caution">
    <text evidence="3">The sequence shown here is derived from an EMBL/GenBank/DDBJ whole genome shotgun (WGS) entry which is preliminary data.</text>
</comment>
<dbReference type="AlphaFoldDB" id="A0A4R0RFK6"/>
<reference evidence="3 4" key="1">
    <citation type="submission" date="2018-11" db="EMBL/GenBank/DDBJ databases">
        <title>Genome assembly of Steccherinum ochraceum LE-BIN_3174, the white-rot fungus of the Steccherinaceae family (The Residual Polyporoid clade, Polyporales, Basidiomycota).</title>
        <authorList>
            <person name="Fedorova T.V."/>
            <person name="Glazunova O.A."/>
            <person name="Landesman E.O."/>
            <person name="Moiseenko K.V."/>
            <person name="Psurtseva N.V."/>
            <person name="Savinova O.S."/>
            <person name="Shakhova N.V."/>
            <person name="Tyazhelova T.V."/>
            <person name="Vasina D.V."/>
        </authorList>
    </citation>
    <scope>NUCLEOTIDE SEQUENCE [LARGE SCALE GENOMIC DNA]</scope>
    <source>
        <strain evidence="3 4">LE-BIN_3174</strain>
    </source>
</reference>
<keyword evidence="2" id="KW-0732">Signal</keyword>
<feature type="signal peptide" evidence="2">
    <location>
        <begin position="1"/>
        <end position="17"/>
    </location>
</feature>
<organism evidence="3 4">
    <name type="scientific">Steccherinum ochraceum</name>
    <dbReference type="NCBI Taxonomy" id="92696"/>
    <lineage>
        <taxon>Eukaryota</taxon>
        <taxon>Fungi</taxon>
        <taxon>Dikarya</taxon>
        <taxon>Basidiomycota</taxon>
        <taxon>Agaricomycotina</taxon>
        <taxon>Agaricomycetes</taxon>
        <taxon>Polyporales</taxon>
        <taxon>Steccherinaceae</taxon>
        <taxon>Steccherinum</taxon>
    </lineage>
</organism>
<feature type="region of interest" description="Disordered" evidence="1">
    <location>
        <begin position="139"/>
        <end position="180"/>
    </location>
</feature>
<dbReference type="OrthoDB" id="2797250at2759"/>
<name>A0A4R0RFK6_9APHY</name>
<protein>
    <submittedName>
        <fullName evidence="3">Uncharacterized protein</fullName>
    </submittedName>
</protein>
<feature type="chain" id="PRO_5020987504" evidence="2">
    <location>
        <begin position="18"/>
        <end position="407"/>
    </location>
</feature>
<gene>
    <name evidence="3" type="ORF">EIP91_005367</name>
</gene>
<proteinExistence type="predicted"/>
<evidence type="ECO:0000313" key="4">
    <source>
        <dbReference type="Proteomes" id="UP000292702"/>
    </source>
</evidence>
<evidence type="ECO:0000313" key="3">
    <source>
        <dbReference type="EMBL" id="TCD63459.1"/>
    </source>
</evidence>
<dbReference type="STRING" id="92696.A0A4R0RFK6"/>
<accession>A0A4R0RFK6</accession>
<evidence type="ECO:0000256" key="1">
    <source>
        <dbReference type="SAM" id="MobiDB-lite"/>
    </source>
</evidence>